<evidence type="ECO:0000313" key="3">
    <source>
        <dbReference type="Proteomes" id="UP000013569"/>
    </source>
</evidence>
<sequence>MSNVNVWACVVAVVAAFVASALYYSVLGAPAAAEVHRPTWATPVVELARNAVLVVLVAGLVAQLDPDFTGALLLAAGLFLIPLVLLAGAVFHEGAAISAAAVHLGDWALKLLILVLIVSLWR</sequence>
<proteinExistence type="predicted"/>
<dbReference type="EMBL" id="AQPW01000010">
    <property type="protein sequence ID" value="EON32795.1"/>
    <property type="molecule type" value="Genomic_DNA"/>
</dbReference>
<feature type="transmembrane region" description="Helical" evidence="1">
    <location>
        <begin position="47"/>
        <end position="64"/>
    </location>
</feature>
<organism evidence="2 3">
    <name type="scientific">Gordonia terrae C-6</name>
    <dbReference type="NCBI Taxonomy" id="1316928"/>
    <lineage>
        <taxon>Bacteria</taxon>
        <taxon>Bacillati</taxon>
        <taxon>Actinomycetota</taxon>
        <taxon>Actinomycetes</taxon>
        <taxon>Mycobacteriales</taxon>
        <taxon>Gordoniaceae</taxon>
        <taxon>Gordonia</taxon>
    </lineage>
</organism>
<dbReference type="RefSeq" id="WP_010842533.1">
    <property type="nucleotide sequence ID" value="NZ_AQPW01000010.1"/>
</dbReference>
<name>R7Y9W8_9ACTN</name>
<dbReference type="Proteomes" id="UP000013569">
    <property type="component" value="Unassembled WGS sequence"/>
</dbReference>
<dbReference type="PATRIC" id="fig|1316928.3.peg.2120"/>
<feature type="transmembrane region" description="Helical" evidence="1">
    <location>
        <begin position="97"/>
        <end position="121"/>
    </location>
</feature>
<evidence type="ECO:0000313" key="2">
    <source>
        <dbReference type="EMBL" id="EON32795.1"/>
    </source>
</evidence>
<reference evidence="2 3" key="1">
    <citation type="journal article" date="2013" name="Genome Announc.">
        <title>Draft Genome Sequence of a Benzothiophene-Desulfurizing Bacterium, Gordona terrae Strain C-6.</title>
        <authorList>
            <person name="Wang W."/>
            <person name="Ma T."/>
            <person name="Ren Y."/>
            <person name="Li G."/>
        </authorList>
    </citation>
    <scope>NUCLEOTIDE SEQUENCE [LARGE SCALE GENOMIC DNA]</scope>
    <source>
        <strain evidence="2 3">C-6</strain>
    </source>
</reference>
<dbReference type="AlphaFoldDB" id="R7Y9W8"/>
<feature type="transmembrane region" description="Helical" evidence="1">
    <location>
        <begin position="71"/>
        <end position="91"/>
    </location>
</feature>
<keyword evidence="1" id="KW-1133">Transmembrane helix</keyword>
<evidence type="ECO:0008006" key="4">
    <source>
        <dbReference type="Google" id="ProtNLM"/>
    </source>
</evidence>
<dbReference type="Pfam" id="PF08570">
    <property type="entry name" value="DUF1761"/>
    <property type="match status" value="1"/>
</dbReference>
<accession>R7Y9W8</accession>
<protein>
    <recommendedName>
        <fullName evidence="4">Integral membrane protein</fullName>
    </recommendedName>
</protein>
<evidence type="ECO:0000256" key="1">
    <source>
        <dbReference type="SAM" id="Phobius"/>
    </source>
</evidence>
<feature type="transmembrane region" description="Helical" evidence="1">
    <location>
        <begin position="7"/>
        <end position="27"/>
    </location>
</feature>
<keyword evidence="1" id="KW-0812">Transmembrane</keyword>
<dbReference type="InterPro" id="IPR013879">
    <property type="entry name" value="DUF1761"/>
</dbReference>
<comment type="caution">
    <text evidence="2">The sequence shown here is derived from an EMBL/GenBank/DDBJ whole genome shotgun (WGS) entry which is preliminary data.</text>
</comment>
<keyword evidence="1" id="KW-0472">Membrane</keyword>
<gene>
    <name evidence="2" type="ORF">GTC6_10561</name>
</gene>